<sequence length="35" mass="3848">MYCNFNLTFNCCNIPRKAGASCARHSFSSAGILHL</sequence>
<organism evidence="1">
    <name type="scientific">Anguilla anguilla</name>
    <name type="common">European freshwater eel</name>
    <name type="synonym">Muraena anguilla</name>
    <dbReference type="NCBI Taxonomy" id="7936"/>
    <lineage>
        <taxon>Eukaryota</taxon>
        <taxon>Metazoa</taxon>
        <taxon>Chordata</taxon>
        <taxon>Craniata</taxon>
        <taxon>Vertebrata</taxon>
        <taxon>Euteleostomi</taxon>
        <taxon>Actinopterygii</taxon>
        <taxon>Neopterygii</taxon>
        <taxon>Teleostei</taxon>
        <taxon>Anguilliformes</taxon>
        <taxon>Anguillidae</taxon>
        <taxon>Anguilla</taxon>
    </lineage>
</organism>
<name>A0A0E9TW65_ANGAN</name>
<evidence type="ECO:0000313" key="1">
    <source>
        <dbReference type="EMBL" id="JAH57904.1"/>
    </source>
</evidence>
<reference evidence="1" key="2">
    <citation type="journal article" date="2015" name="Fish Shellfish Immunol.">
        <title>Early steps in the European eel (Anguilla anguilla)-Vibrio vulnificus interaction in the gills: Role of the RtxA13 toxin.</title>
        <authorList>
            <person name="Callol A."/>
            <person name="Pajuelo D."/>
            <person name="Ebbesson L."/>
            <person name="Teles M."/>
            <person name="MacKenzie S."/>
            <person name="Amaro C."/>
        </authorList>
    </citation>
    <scope>NUCLEOTIDE SEQUENCE</scope>
</reference>
<proteinExistence type="predicted"/>
<dbReference type="AlphaFoldDB" id="A0A0E9TW65"/>
<reference evidence="1" key="1">
    <citation type="submission" date="2014-11" db="EMBL/GenBank/DDBJ databases">
        <authorList>
            <person name="Amaro Gonzalez C."/>
        </authorList>
    </citation>
    <scope>NUCLEOTIDE SEQUENCE</scope>
</reference>
<protein>
    <submittedName>
        <fullName evidence="1">Uncharacterized protein</fullName>
    </submittedName>
</protein>
<dbReference type="EMBL" id="GBXM01050673">
    <property type="protein sequence ID" value="JAH57904.1"/>
    <property type="molecule type" value="Transcribed_RNA"/>
</dbReference>
<accession>A0A0E9TW65</accession>